<dbReference type="GO" id="GO:0006508">
    <property type="term" value="P:proteolysis"/>
    <property type="evidence" value="ECO:0007669"/>
    <property type="project" value="UniProtKB-KW"/>
</dbReference>
<name>A0ABS4QFZ6_9NOCA</name>
<accession>A0ABS4QFZ6</accession>
<dbReference type="Pfam" id="PF00112">
    <property type="entry name" value="Peptidase_C1"/>
    <property type="match status" value="1"/>
</dbReference>
<organism evidence="2 3">
    <name type="scientific">Nocardia goodfellowii</name>
    <dbReference type="NCBI Taxonomy" id="882446"/>
    <lineage>
        <taxon>Bacteria</taxon>
        <taxon>Bacillati</taxon>
        <taxon>Actinomycetota</taxon>
        <taxon>Actinomycetes</taxon>
        <taxon>Mycobacteriales</taxon>
        <taxon>Nocardiaceae</taxon>
        <taxon>Nocardia</taxon>
    </lineage>
</organism>
<dbReference type="CDD" id="cd02619">
    <property type="entry name" value="Peptidase_C1"/>
    <property type="match status" value="1"/>
</dbReference>
<keyword evidence="3" id="KW-1185">Reference proteome</keyword>
<dbReference type="RefSeq" id="WP_209890959.1">
    <property type="nucleotide sequence ID" value="NZ_JAGGMR010000001.1"/>
</dbReference>
<proteinExistence type="predicted"/>
<comment type="caution">
    <text evidence="2">The sequence shown here is derived from an EMBL/GenBank/DDBJ whole genome shotgun (WGS) entry which is preliminary data.</text>
</comment>
<reference evidence="2 3" key="1">
    <citation type="submission" date="2021-03" db="EMBL/GenBank/DDBJ databases">
        <title>Sequencing the genomes of 1000 actinobacteria strains.</title>
        <authorList>
            <person name="Klenk H.-P."/>
        </authorList>
    </citation>
    <scope>NUCLEOTIDE SEQUENCE [LARGE SCALE GENOMIC DNA]</scope>
    <source>
        <strain evidence="2 3">DSM 45516</strain>
    </source>
</reference>
<dbReference type="InterPro" id="IPR038765">
    <property type="entry name" value="Papain-like_cys_pep_sf"/>
</dbReference>
<dbReference type="Proteomes" id="UP001519325">
    <property type="component" value="Unassembled WGS sequence"/>
</dbReference>
<dbReference type="Gene3D" id="3.90.70.10">
    <property type="entry name" value="Cysteine proteinases"/>
    <property type="match status" value="1"/>
</dbReference>
<keyword evidence="2" id="KW-0645">Protease</keyword>
<keyword evidence="2" id="KW-0378">Hydrolase</keyword>
<evidence type="ECO:0000313" key="3">
    <source>
        <dbReference type="Proteomes" id="UP001519325"/>
    </source>
</evidence>
<dbReference type="GO" id="GO:0008233">
    <property type="term" value="F:peptidase activity"/>
    <property type="evidence" value="ECO:0007669"/>
    <property type="project" value="UniProtKB-KW"/>
</dbReference>
<protein>
    <submittedName>
        <fullName evidence="2">C1A family cysteine protease</fullName>
    </submittedName>
</protein>
<feature type="domain" description="Peptidase C1A papain C-terminal" evidence="1">
    <location>
        <begin position="44"/>
        <end position="175"/>
    </location>
</feature>
<dbReference type="InterPro" id="IPR000668">
    <property type="entry name" value="Peptidase_C1A_C"/>
</dbReference>
<dbReference type="SUPFAM" id="SSF54001">
    <property type="entry name" value="Cysteine proteinases"/>
    <property type="match status" value="1"/>
</dbReference>
<dbReference type="EMBL" id="JAGGMR010000001">
    <property type="protein sequence ID" value="MBP2190602.1"/>
    <property type="molecule type" value="Genomic_DNA"/>
</dbReference>
<gene>
    <name evidence="2" type="ORF">BJ987_003503</name>
</gene>
<evidence type="ECO:0000313" key="2">
    <source>
        <dbReference type="EMBL" id="MBP2190602.1"/>
    </source>
</evidence>
<sequence length="194" mass="21479">MRYHLVTANTLDKTDRVSPRFIWMSSKETDEFDQRPETFIEGGGTSLKAAVEVCRKYGAVREEMLPFHIVTKMYTGAENVFWAHAAQHRVASYFNLRKDLANWKAWLANHGPILAGFGVDKTWDNATANGGVLDEFSPGTVRGGHAVAVVGYQANGRFILRNSWGSAWGDNGFAYASPAYIAGAFFDESYGVTL</sequence>
<evidence type="ECO:0000259" key="1">
    <source>
        <dbReference type="Pfam" id="PF00112"/>
    </source>
</evidence>